<sequence>MDNSEASDLLNEGECLKTRWTIIRKIGGGGFGQIFEAWDKHDKQQVAIKVERRRAPKPVLRMEVTLLKRLQGCPHACVFFGCGRTEDINYIVMQIQGPNLSELRRAQDDQKFSASTALRLVYEALQCVEAVHSEGFLHRDIKPSNFAIGYTKETSRKVYILDFGLARQYLDEDEQLRPERSFVGFRGTTRYASLNAHRGKELGRHDDLISLFYMTVEFLTGKLPWRKVKEKDLVASMKKEFAPTQLLPSGYFELENIFYYLDGLRYHRKPDYDFIRKMLCRCIVSKGVRFEESFDWEENTRQGAPRGSEAGGESIRKNRKAKHKNRFESKPSYLGRQLNANDTELSHTGTDQLAKSEAEDEAQEENVVITKKIRTYDVTEQAVFGNVEE</sequence>
<organism evidence="10 11">
    <name type="scientific">Tropilaelaps mercedesae</name>
    <dbReference type="NCBI Taxonomy" id="418985"/>
    <lineage>
        <taxon>Eukaryota</taxon>
        <taxon>Metazoa</taxon>
        <taxon>Ecdysozoa</taxon>
        <taxon>Arthropoda</taxon>
        <taxon>Chelicerata</taxon>
        <taxon>Arachnida</taxon>
        <taxon>Acari</taxon>
        <taxon>Parasitiformes</taxon>
        <taxon>Mesostigmata</taxon>
        <taxon>Gamasina</taxon>
        <taxon>Dermanyssoidea</taxon>
        <taxon>Laelapidae</taxon>
        <taxon>Tropilaelaps</taxon>
    </lineage>
</organism>
<evidence type="ECO:0000256" key="4">
    <source>
        <dbReference type="ARBA" id="ARBA00022777"/>
    </source>
</evidence>
<dbReference type="PROSITE" id="PS00107">
    <property type="entry name" value="PROTEIN_KINASE_ATP"/>
    <property type="match status" value="1"/>
</dbReference>
<evidence type="ECO:0000256" key="5">
    <source>
        <dbReference type="ARBA" id="ARBA00022840"/>
    </source>
</evidence>
<evidence type="ECO:0000256" key="6">
    <source>
        <dbReference type="ARBA" id="ARBA00061588"/>
    </source>
</evidence>
<evidence type="ECO:0000256" key="2">
    <source>
        <dbReference type="ARBA" id="ARBA00022679"/>
    </source>
</evidence>
<dbReference type="GO" id="GO:0015630">
    <property type="term" value="C:microtubule cytoskeleton"/>
    <property type="evidence" value="ECO:0007669"/>
    <property type="project" value="UniProtKB-ARBA"/>
</dbReference>
<protein>
    <recommendedName>
        <fullName evidence="9">Protein kinase domain-containing protein</fullName>
    </recommendedName>
</protein>
<evidence type="ECO:0000259" key="9">
    <source>
        <dbReference type="PROSITE" id="PS50011"/>
    </source>
</evidence>
<dbReference type="OrthoDB" id="5979581at2759"/>
<reference evidence="10 11" key="1">
    <citation type="journal article" date="2017" name="Gigascience">
        <title>Draft genome of the honey bee ectoparasitic mite, Tropilaelaps mercedesae, is shaped by the parasitic life history.</title>
        <authorList>
            <person name="Dong X."/>
            <person name="Armstrong S.D."/>
            <person name="Xia D."/>
            <person name="Makepeace B.L."/>
            <person name="Darby A.C."/>
            <person name="Kadowaki T."/>
        </authorList>
    </citation>
    <scope>NUCLEOTIDE SEQUENCE [LARGE SCALE GENOMIC DNA]</scope>
    <source>
        <strain evidence="10">Wuxi-XJTLU</strain>
    </source>
</reference>
<keyword evidence="1" id="KW-0723">Serine/threonine-protein kinase</keyword>
<feature type="region of interest" description="Disordered" evidence="8">
    <location>
        <begin position="299"/>
        <end position="366"/>
    </location>
</feature>
<feature type="domain" description="Protein kinase" evidence="9">
    <location>
        <begin position="20"/>
        <end position="279"/>
    </location>
</feature>
<keyword evidence="3 7" id="KW-0547">Nucleotide-binding</keyword>
<feature type="compositionally biased region" description="Polar residues" evidence="8">
    <location>
        <begin position="338"/>
        <end position="353"/>
    </location>
</feature>
<dbReference type="GO" id="GO:0005524">
    <property type="term" value="F:ATP binding"/>
    <property type="evidence" value="ECO:0007669"/>
    <property type="project" value="UniProtKB-UniRule"/>
</dbReference>
<dbReference type="InterPro" id="IPR011009">
    <property type="entry name" value="Kinase-like_dom_sf"/>
</dbReference>
<evidence type="ECO:0000256" key="8">
    <source>
        <dbReference type="SAM" id="MobiDB-lite"/>
    </source>
</evidence>
<dbReference type="InterPro" id="IPR017441">
    <property type="entry name" value="Protein_kinase_ATP_BS"/>
</dbReference>
<dbReference type="CDD" id="cd14017">
    <property type="entry name" value="STKc_TTBK"/>
    <property type="match status" value="1"/>
</dbReference>
<dbReference type="AlphaFoldDB" id="A0A1V9XNI1"/>
<dbReference type="GO" id="GO:0004674">
    <property type="term" value="F:protein serine/threonine kinase activity"/>
    <property type="evidence" value="ECO:0007669"/>
    <property type="project" value="UniProtKB-KW"/>
</dbReference>
<evidence type="ECO:0000256" key="1">
    <source>
        <dbReference type="ARBA" id="ARBA00022527"/>
    </source>
</evidence>
<dbReference type="InterPro" id="IPR000719">
    <property type="entry name" value="Prot_kinase_dom"/>
</dbReference>
<keyword evidence="11" id="KW-1185">Reference proteome</keyword>
<feature type="binding site" evidence="7">
    <location>
        <position position="49"/>
    </location>
    <ligand>
        <name>ATP</name>
        <dbReference type="ChEBI" id="CHEBI:30616"/>
    </ligand>
</feature>
<dbReference type="FunFam" id="3.30.200.20:FF:000358">
    <property type="entry name" value="Tau tubulin kinase 2b"/>
    <property type="match status" value="1"/>
</dbReference>
<dbReference type="InParanoid" id="A0A1V9XNI1"/>
<dbReference type="InterPro" id="IPR050235">
    <property type="entry name" value="CK1_Ser-Thr_kinase"/>
</dbReference>
<gene>
    <name evidence="10" type="ORF">BIW11_08671</name>
</gene>
<dbReference type="STRING" id="418985.A0A1V9XNI1"/>
<evidence type="ECO:0000313" key="10">
    <source>
        <dbReference type="EMBL" id="OQR75054.1"/>
    </source>
</evidence>
<evidence type="ECO:0000313" key="11">
    <source>
        <dbReference type="Proteomes" id="UP000192247"/>
    </source>
</evidence>
<dbReference type="EMBL" id="MNPL01006940">
    <property type="protein sequence ID" value="OQR75054.1"/>
    <property type="molecule type" value="Genomic_DNA"/>
</dbReference>
<name>A0A1V9XNI1_9ACAR</name>
<keyword evidence="5 7" id="KW-0067">ATP-binding</keyword>
<proteinExistence type="inferred from homology"/>
<dbReference type="PANTHER" id="PTHR11909">
    <property type="entry name" value="CASEIN KINASE-RELATED"/>
    <property type="match status" value="1"/>
</dbReference>
<dbReference type="InterPro" id="IPR047916">
    <property type="entry name" value="TTBK_Asator-like_STKc"/>
</dbReference>
<dbReference type="Gene3D" id="1.10.510.10">
    <property type="entry name" value="Transferase(Phosphotransferase) domain 1"/>
    <property type="match status" value="1"/>
</dbReference>
<comment type="similarity">
    <text evidence="6">Belongs to the protein kinase superfamily. CK1 Ser/Thr protein kinase family.</text>
</comment>
<keyword evidence="4" id="KW-0418">Kinase</keyword>
<dbReference type="SUPFAM" id="SSF56112">
    <property type="entry name" value="Protein kinase-like (PK-like)"/>
    <property type="match status" value="1"/>
</dbReference>
<dbReference type="Pfam" id="PF00069">
    <property type="entry name" value="Pkinase"/>
    <property type="match status" value="1"/>
</dbReference>
<dbReference type="PROSITE" id="PS50011">
    <property type="entry name" value="PROTEIN_KINASE_DOM"/>
    <property type="match status" value="1"/>
</dbReference>
<evidence type="ECO:0000256" key="3">
    <source>
        <dbReference type="ARBA" id="ARBA00022741"/>
    </source>
</evidence>
<dbReference type="SMART" id="SM00220">
    <property type="entry name" value="S_TKc"/>
    <property type="match status" value="1"/>
</dbReference>
<dbReference type="Proteomes" id="UP000192247">
    <property type="component" value="Unassembled WGS sequence"/>
</dbReference>
<comment type="caution">
    <text evidence="10">The sequence shown here is derived from an EMBL/GenBank/DDBJ whole genome shotgun (WGS) entry which is preliminary data.</text>
</comment>
<evidence type="ECO:0000256" key="7">
    <source>
        <dbReference type="PROSITE-ProRule" id="PRU10141"/>
    </source>
</evidence>
<keyword evidence="2" id="KW-0808">Transferase</keyword>
<accession>A0A1V9XNI1</accession>